<gene>
    <name evidence="3" type="ORF">JL102_15355</name>
</gene>
<keyword evidence="4" id="KW-1185">Reference proteome</keyword>
<evidence type="ECO:0000259" key="2">
    <source>
        <dbReference type="Pfam" id="PF03364"/>
    </source>
</evidence>
<evidence type="ECO:0000313" key="3">
    <source>
        <dbReference type="EMBL" id="MBL3657524.1"/>
    </source>
</evidence>
<dbReference type="Proteomes" id="UP000659388">
    <property type="component" value="Unassembled WGS sequence"/>
</dbReference>
<comment type="caution">
    <text evidence="3">The sequence shown here is derived from an EMBL/GenBank/DDBJ whole genome shotgun (WGS) entry which is preliminary data.</text>
</comment>
<dbReference type="EMBL" id="JAESIY010000008">
    <property type="protein sequence ID" value="MBL3657524.1"/>
    <property type="molecule type" value="Genomic_DNA"/>
</dbReference>
<accession>A0A937FAB8</accession>
<dbReference type="Pfam" id="PF03364">
    <property type="entry name" value="Polyketide_cyc"/>
    <property type="match status" value="1"/>
</dbReference>
<comment type="similarity">
    <text evidence="1">Belongs to the ribosome association toxin RatA family.</text>
</comment>
<evidence type="ECO:0000256" key="1">
    <source>
        <dbReference type="ARBA" id="ARBA00008918"/>
    </source>
</evidence>
<sequence>MITFTNNLVINSRLEEVYDFILECENLPKWNYYVTSVTKVEGEGEGSVYFQRRKNDQQYFKISELVPYQKVVLQSVKSADSPIHFHRVFILSRMVDHSTAIKDVFQVDTEYPSLMEFFFKRKIKKAVADNLQKLKELLENRQTVLQDGRLQTI</sequence>
<dbReference type="InterPro" id="IPR023393">
    <property type="entry name" value="START-like_dom_sf"/>
</dbReference>
<dbReference type="RefSeq" id="WP_202245312.1">
    <property type="nucleotide sequence ID" value="NZ_JAESIY010000008.1"/>
</dbReference>
<proteinExistence type="inferred from homology"/>
<dbReference type="InterPro" id="IPR005031">
    <property type="entry name" value="COQ10_START"/>
</dbReference>
<reference evidence="3" key="1">
    <citation type="submission" date="2021-01" db="EMBL/GenBank/DDBJ databases">
        <title>Fulvivirga kasyanovii gen. nov., sp nov., a novel member of the phylum Bacteroidetes isolated from seawater in a mussel farm.</title>
        <authorList>
            <person name="Zhao L.-H."/>
            <person name="Wang Z.-J."/>
        </authorList>
    </citation>
    <scope>NUCLEOTIDE SEQUENCE</scope>
    <source>
        <strain evidence="3">2943</strain>
    </source>
</reference>
<organism evidence="3 4">
    <name type="scientific">Fulvivirga sediminis</name>
    <dbReference type="NCBI Taxonomy" id="2803949"/>
    <lineage>
        <taxon>Bacteria</taxon>
        <taxon>Pseudomonadati</taxon>
        <taxon>Bacteroidota</taxon>
        <taxon>Cytophagia</taxon>
        <taxon>Cytophagales</taxon>
        <taxon>Fulvivirgaceae</taxon>
        <taxon>Fulvivirga</taxon>
    </lineage>
</organism>
<dbReference type="SUPFAM" id="SSF55961">
    <property type="entry name" value="Bet v1-like"/>
    <property type="match status" value="1"/>
</dbReference>
<protein>
    <recommendedName>
        <fullName evidence="2">Coenzyme Q-binding protein COQ10 START domain-containing protein</fullName>
    </recommendedName>
</protein>
<dbReference type="AlphaFoldDB" id="A0A937FAB8"/>
<dbReference type="Gene3D" id="3.30.530.20">
    <property type="match status" value="1"/>
</dbReference>
<feature type="domain" description="Coenzyme Q-binding protein COQ10 START" evidence="2">
    <location>
        <begin position="14"/>
        <end position="129"/>
    </location>
</feature>
<name>A0A937FAB8_9BACT</name>
<evidence type="ECO:0000313" key="4">
    <source>
        <dbReference type="Proteomes" id="UP000659388"/>
    </source>
</evidence>